<comment type="caution">
    <text evidence="2">The sequence shown here is derived from an EMBL/GenBank/DDBJ whole genome shotgun (WGS) entry which is preliminary data.</text>
</comment>
<sequence>MGKRKADDISAPHSGVKKHKKRASRKVDDPPKPTRNQFQAIDSLFAEPDIEEQDWLTQHKGSLELAIISPEAGRFEVLGSGNFGKNVWTI</sequence>
<keyword evidence="3" id="KW-1185">Reference proteome</keyword>
<name>A0AAV7RJ52_PLEWA</name>
<feature type="compositionally biased region" description="Basic residues" evidence="1">
    <location>
        <begin position="15"/>
        <end position="24"/>
    </location>
</feature>
<evidence type="ECO:0000256" key="1">
    <source>
        <dbReference type="SAM" id="MobiDB-lite"/>
    </source>
</evidence>
<protein>
    <submittedName>
        <fullName evidence="2">Uncharacterized protein</fullName>
    </submittedName>
</protein>
<dbReference type="Proteomes" id="UP001066276">
    <property type="component" value="Chromosome 5"/>
</dbReference>
<evidence type="ECO:0000313" key="2">
    <source>
        <dbReference type="EMBL" id="KAJ1151249.1"/>
    </source>
</evidence>
<gene>
    <name evidence="2" type="ORF">NDU88_004033</name>
</gene>
<organism evidence="2 3">
    <name type="scientific">Pleurodeles waltl</name>
    <name type="common">Iberian ribbed newt</name>
    <dbReference type="NCBI Taxonomy" id="8319"/>
    <lineage>
        <taxon>Eukaryota</taxon>
        <taxon>Metazoa</taxon>
        <taxon>Chordata</taxon>
        <taxon>Craniata</taxon>
        <taxon>Vertebrata</taxon>
        <taxon>Euteleostomi</taxon>
        <taxon>Amphibia</taxon>
        <taxon>Batrachia</taxon>
        <taxon>Caudata</taxon>
        <taxon>Salamandroidea</taxon>
        <taxon>Salamandridae</taxon>
        <taxon>Pleurodelinae</taxon>
        <taxon>Pleurodeles</taxon>
    </lineage>
</organism>
<evidence type="ECO:0000313" key="3">
    <source>
        <dbReference type="Proteomes" id="UP001066276"/>
    </source>
</evidence>
<reference evidence="2" key="1">
    <citation type="journal article" date="2022" name="bioRxiv">
        <title>Sequencing and chromosome-scale assembly of the giantPleurodeles waltlgenome.</title>
        <authorList>
            <person name="Brown T."/>
            <person name="Elewa A."/>
            <person name="Iarovenko S."/>
            <person name="Subramanian E."/>
            <person name="Araus A.J."/>
            <person name="Petzold A."/>
            <person name="Susuki M."/>
            <person name="Suzuki K.-i.T."/>
            <person name="Hayashi T."/>
            <person name="Toyoda A."/>
            <person name="Oliveira C."/>
            <person name="Osipova E."/>
            <person name="Leigh N.D."/>
            <person name="Simon A."/>
            <person name="Yun M.H."/>
        </authorList>
    </citation>
    <scope>NUCLEOTIDE SEQUENCE</scope>
    <source>
        <strain evidence="2">20211129_DDA</strain>
        <tissue evidence="2">Liver</tissue>
    </source>
</reference>
<proteinExistence type="predicted"/>
<feature type="region of interest" description="Disordered" evidence="1">
    <location>
        <begin position="1"/>
        <end position="37"/>
    </location>
</feature>
<feature type="compositionally biased region" description="Basic and acidic residues" evidence="1">
    <location>
        <begin position="1"/>
        <end position="10"/>
    </location>
</feature>
<dbReference type="EMBL" id="JANPWB010000009">
    <property type="protein sequence ID" value="KAJ1151249.1"/>
    <property type="molecule type" value="Genomic_DNA"/>
</dbReference>
<accession>A0AAV7RJ52</accession>
<dbReference type="AlphaFoldDB" id="A0AAV7RJ52"/>